<accession>A0A6M9PQI6</accession>
<dbReference type="InterPro" id="IPR029063">
    <property type="entry name" value="SAM-dependent_MTases_sf"/>
</dbReference>
<keyword evidence="1" id="KW-0694">RNA-binding</keyword>
<keyword evidence="1 2" id="KW-0808">Transferase</keyword>
<dbReference type="AlphaFoldDB" id="A0A6M9PQI6"/>
<dbReference type="Gene3D" id="3.40.50.150">
    <property type="entry name" value="Vaccinia Virus protein VP39"/>
    <property type="match status" value="1"/>
</dbReference>
<dbReference type="SUPFAM" id="SSF53335">
    <property type="entry name" value="S-adenosyl-L-methionine-dependent methyltransferases"/>
    <property type="match status" value="1"/>
</dbReference>
<keyword evidence="1 2" id="KW-0489">Methyltransferase</keyword>
<dbReference type="GO" id="GO:0003723">
    <property type="term" value="F:RNA binding"/>
    <property type="evidence" value="ECO:0007669"/>
    <property type="project" value="UniProtKB-UniRule"/>
</dbReference>
<dbReference type="Pfam" id="PF04378">
    <property type="entry name" value="RsmJ"/>
    <property type="match status" value="1"/>
</dbReference>
<dbReference type="GO" id="GO:0005829">
    <property type="term" value="C:cytosol"/>
    <property type="evidence" value="ECO:0007669"/>
    <property type="project" value="TreeGrafter"/>
</dbReference>
<dbReference type="GO" id="GO:0036307">
    <property type="term" value="F:23S rRNA (adenine(2030)-N(6))-methyltransferase activity"/>
    <property type="evidence" value="ECO:0007669"/>
    <property type="project" value="UniProtKB-UniRule"/>
</dbReference>
<protein>
    <recommendedName>
        <fullName evidence="1">Ribosomal RNA large subunit methyltransferase J</fullName>
        <ecNumber evidence="1">2.1.1.266</ecNumber>
    </recommendedName>
    <alternativeName>
        <fullName evidence="1">23S rRNA (adenine(2030)-N6)-methyltransferase</fullName>
    </alternativeName>
    <alternativeName>
        <fullName evidence="1">23S rRNA m6A2030 methyltransferase</fullName>
    </alternativeName>
</protein>
<dbReference type="PANTHER" id="PTHR37426">
    <property type="entry name" value="RIBOSOMAL RNA LARGE SUBUNIT METHYLTRANSFERASE J"/>
    <property type="match status" value="1"/>
</dbReference>
<dbReference type="Proteomes" id="UP000500806">
    <property type="component" value="Chromosome"/>
</dbReference>
<evidence type="ECO:0000256" key="1">
    <source>
        <dbReference type="HAMAP-Rule" id="MF_00934"/>
    </source>
</evidence>
<dbReference type="GO" id="GO:0070475">
    <property type="term" value="P:rRNA base methylation"/>
    <property type="evidence" value="ECO:0007669"/>
    <property type="project" value="UniProtKB-UniRule"/>
</dbReference>
<comment type="similarity">
    <text evidence="1">Belongs to the RlmJ family.</text>
</comment>
<dbReference type="InterPro" id="IPR007473">
    <property type="entry name" value="RlmJ"/>
</dbReference>
<comment type="function">
    <text evidence="1">Specifically methylates the adenine in position 2030 of 23S rRNA.</text>
</comment>
<gene>
    <name evidence="1" type="primary">rlmJ</name>
    <name evidence="2" type="ORF">DCO16_07360</name>
</gene>
<feature type="binding site" evidence="1">
    <location>
        <position position="42"/>
    </location>
    <ligand>
        <name>S-adenosyl-L-methionine</name>
        <dbReference type="ChEBI" id="CHEBI:59789"/>
    </ligand>
</feature>
<keyword evidence="1" id="KW-0949">S-adenosyl-L-methionine</keyword>
<reference evidence="2 3" key="1">
    <citation type="submission" date="2018-04" db="EMBL/GenBank/DDBJ databases">
        <title>Polynucleobacter sp. LimPoW16 genome.</title>
        <authorList>
            <person name="Hahn M.W."/>
        </authorList>
    </citation>
    <scope>NUCLEOTIDE SEQUENCE [LARGE SCALE GENOMIC DNA]</scope>
    <source>
        <strain evidence="2 3">LimPoW16</strain>
    </source>
</reference>
<keyword evidence="3" id="KW-1185">Reference proteome</keyword>
<dbReference type="EMBL" id="CP028941">
    <property type="protein sequence ID" value="QKM62889.1"/>
    <property type="molecule type" value="Genomic_DNA"/>
</dbReference>
<feature type="binding site" evidence="1">
    <location>
        <position position="129"/>
    </location>
    <ligand>
        <name>S-adenosyl-L-methionine</name>
        <dbReference type="ChEBI" id="CHEBI:59789"/>
    </ligand>
</feature>
<comment type="catalytic activity">
    <reaction evidence="1">
        <text>adenosine(2030) in 23S rRNA + S-adenosyl-L-methionine = N(6)-methyladenosine(2030) in 23S rRNA + S-adenosyl-L-homocysteine + H(+)</text>
        <dbReference type="Rhea" id="RHEA:43736"/>
        <dbReference type="Rhea" id="RHEA-COMP:10668"/>
        <dbReference type="Rhea" id="RHEA-COMP:10669"/>
        <dbReference type="ChEBI" id="CHEBI:15378"/>
        <dbReference type="ChEBI" id="CHEBI:57856"/>
        <dbReference type="ChEBI" id="CHEBI:59789"/>
        <dbReference type="ChEBI" id="CHEBI:74411"/>
        <dbReference type="ChEBI" id="CHEBI:74449"/>
        <dbReference type="EC" id="2.1.1.266"/>
    </reaction>
</comment>
<feature type="binding site" evidence="1">
    <location>
        <position position="178"/>
    </location>
    <ligand>
        <name>S-adenosyl-L-methionine</name>
        <dbReference type="ChEBI" id="CHEBI:59789"/>
    </ligand>
</feature>
<feature type="active site" description="Proton acceptor" evidence="1">
    <location>
        <position position="178"/>
    </location>
</feature>
<evidence type="ECO:0000313" key="3">
    <source>
        <dbReference type="Proteomes" id="UP000500806"/>
    </source>
</evidence>
<proteinExistence type="inferred from homology"/>
<dbReference type="RefSeq" id="WP_173943049.1">
    <property type="nucleotide sequence ID" value="NZ_CBCSCD010000001.1"/>
</dbReference>
<dbReference type="PANTHER" id="PTHR37426:SF1">
    <property type="entry name" value="RIBOSOMAL RNA LARGE SUBUNIT METHYLTRANSFERASE J"/>
    <property type="match status" value="1"/>
</dbReference>
<name>A0A6M9PQI6_9BURK</name>
<dbReference type="HAMAP" id="MF_00934">
    <property type="entry name" value="23SrRNA_methyltr_J"/>
    <property type="match status" value="1"/>
</dbReference>
<feature type="binding site" evidence="1">
    <location>
        <begin position="157"/>
        <end position="158"/>
    </location>
    <ligand>
        <name>S-adenosyl-L-methionine</name>
        <dbReference type="ChEBI" id="CHEBI:59789"/>
    </ligand>
</feature>
<keyword evidence="1" id="KW-0698">rRNA processing</keyword>
<feature type="site" description="Interaction with substrate rRNA" evidence="1">
    <location>
        <position position="4"/>
    </location>
</feature>
<dbReference type="EC" id="2.1.1.266" evidence="1"/>
<organism evidence="2 3">
    <name type="scientific">Polynucleobacter antarcticus</name>
    <dbReference type="NCBI Taxonomy" id="1743162"/>
    <lineage>
        <taxon>Bacteria</taxon>
        <taxon>Pseudomonadati</taxon>
        <taxon>Pseudomonadota</taxon>
        <taxon>Betaproteobacteria</taxon>
        <taxon>Burkholderiales</taxon>
        <taxon>Burkholderiaceae</taxon>
        <taxon>Polynucleobacter</taxon>
    </lineage>
</organism>
<feature type="binding site" evidence="1">
    <location>
        <position position="111"/>
    </location>
    <ligand>
        <name>S-adenosyl-L-methionine</name>
        <dbReference type="ChEBI" id="CHEBI:59789"/>
    </ligand>
</feature>
<evidence type="ECO:0000313" key="2">
    <source>
        <dbReference type="EMBL" id="QKM62889.1"/>
    </source>
</evidence>
<dbReference type="KEGG" id="pani:DCO16_07360"/>
<sequence>MFSYRHAFHAGSHADILKHLVLIHLVEYLQEKPGALTMVDTHAGAGIYSLTDGFAAVSNEASGGIYRLMQFAAEEKVAGRSLSAGIESYLDCIRAENIDSANGEIHIYPGSPFILARLMRPQDRLKLFELHPREIDVLRHNIDQLKQAKQTDIYAADSFTRLKGLLPPPSRRGLVLIDPSYEDKQDYRYLESAMEEAMHRFATGCYAIWYPMLSRRESAALPDRMKKIAGSHQRPWLNVELRVENSPKERRLQASGLFIINPPWTLEKHLAESLPILTKALGQDSGAQFLLKSFEV</sequence>
<feature type="binding site" evidence="1">
    <location>
        <position position="19"/>
    </location>
    <ligand>
        <name>S-adenosyl-L-methionine</name>
        <dbReference type="ChEBI" id="CHEBI:59789"/>
    </ligand>
</feature>
<comment type="subunit">
    <text evidence="1">Monomer.</text>
</comment>